<proteinExistence type="predicted"/>
<dbReference type="AlphaFoldDB" id="A0AAJ0FEN1"/>
<dbReference type="Gene3D" id="3.40.630.30">
    <property type="match status" value="1"/>
</dbReference>
<accession>A0AAJ0FEN1</accession>
<dbReference type="CDD" id="cd04301">
    <property type="entry name" value="NAT_SF"/>
    <property type="match status" value="1"/>
</dbReference>
<protein>
    <recommendedName>
        <fullName evidence="3">N-acetyltransferase domain-containing protein</fullName>
    </recommendedName>
</protein>
<dbReference type="SUPFAM" id="SSF55729">
    <property type="entry name" value="Acyl-CoA N-acyltransferases (Nat)"/>
    <property type="match status" value="1"/>
</dbReference>
<evidence type="ECO:0000313" key="1">
    <source>
        <dbReference type="EMBL" id="KAK1758939.1"/>
    </source>
</evidence>
<reference evidence="1" key="1">
    <citation type="submission" date="2023-06" db="EMBL/GenBank/DDBJ databases">
        <title>Genome-scale phylogeny and comparative genomics of the fungal order Sordariales.</title>
        <authorList>
            <consortium name="Lawrence Berkeley National Laboratory"/>
            <person name="Hensen N."/>
            <person name="Bonometti L."/>
            <person name="Westerberg I."/>
            <person name="Brannstrom I.O."/>
            <person name="Guillou S."/>
            <person name="Cros-Aarteil S."/>
            <person name="Calhoun S."/>
            <person name="Haridas S."/>
            <person name="Kuo A."/>
            <person name="Mondo S."/>
            <person name="Pangilinan J."/>
            <person name="Riley R."/>
            <person name="Labutti K."/>
            <person name="Andreopoulos B."/>
            <person name="Lipzen A."/>
            <person name="Chen C."/>
            <person name="Yanf M."/>
            <person name="Daum C."/>
            <person name="Ng V."/>
            <person name="Clum A."/>
            <person name="Steindorff A."/>
            <person name="Ohm R."/>
            <person name="Martin F."/>
            <person name="Silar P."/>
            <person name="Natvig D."/>
            <person name="Lalanne C."/>
            <person name="Gautier V."/>
            <person name="Ament-Velasquez S.L."/>
            <person name="Kruys A."/>
            <person name="Hutchinson M.I."/>
            <person name="Powell A.J."/>
            <person name="Barry K."/>
            <person name="Miller A.N."/>
            <person name="Grigoriev I.V."/>
            <person name="Debuchy R."/>
            <person name="Gladieux P."/>
            <person name="Thoren M.H."/>
            <person name="Johannesson H."/>
        </authorList>
    </citation>
    <scope>NUCLEOTIDE SEQUENCE</scope>
    <source>
        <strain evidence="1">PSN4</strain>
    </source>
</reference>
<name>A0AAJ0FEN1_9PEZI</name>
<evidence type="ECO:0008006" key="3">
    <source>
        <dbReference type="Google" id="ProtNLM"/>
    </source>
</evidence>
<evidence type="ECO:0000313" key="2">
    <source>
        <dbReference type="Proteomes" id="UP001239445"/>
    </source>
</evidence>
<dbReference type="InterPro" id="IPR016181">
    <property type="entry name" value="Acyl_CoA_acyltransferase"/>
</dbReference>
<dbReference type="Proteomes" id="UP001239445">
    <property type="component" value="Unassembled WGS sequence"/>
</dbReference>
<gene>
    <name evidence="1" type="ORF">QBC47DRAFT_370790</name>
</gene>
<organism evidence="1 2">
    <name type="scientific">Echria macrotheca</name>
    <dbReference type="NCBI Taxonomy" id="438768"/>
    <lineage>
        <taxon>Eukaryota</taxon>
        <taxon>Fungi</taxon>
        <taxon>Dikarya</taxon>
        <taxon>Ascomycota</taxon>
        <taxon>Pezizomycotina</taxon>
        <taxon>Sordariomycetes</taxon>
        <taxon>Sordariomycetidae</taxon>
        <taxon>Sordariales</taxon>
        <taxon>Schizotheciaceae</taxon>
        <taxon>Echria</taxon>
    </lineage>
</organism>
<keyword evidence="2" id="KW-1185">Reference proteome</keyword>
<comment type="caution">
    <text evidence="1">The sequence shown here is derived from an EMBL/GenBank/DDBJ whole genome shotgun (WGS) entry which is preliminary data.</text>
</comment>
<sequence length="271" mass="30379">MGDAGFSSAIAQLQTMGPTLSDKPSNLLEPINLHDPAQFAELQRHRILCGWKHQDKYLLAWRAAVDAGTLAIFWILLPPNTDTMQPPADRRVGHIAMERITYAPESPSLPFAPPGGENDPVEAMDLNTFFILPEFRRLGLGRRAVAEMERLATVEPYGWRGCRAMTLNTFARKYVEEDELRAVAEGPYVAMGEGIEYPAKGTGNEDWYGRMGYATWKVVPTYHVPWPREKGGNERGEYVFDAAWMWKGLASELADICSSQPCLDYVPMVRA</sequence>
<dbReference type="EMBL" id="MU839828">
    <property type="protein sequence ID" value="KAK1758939.1"/>
    <property type="molecule type" value="Genomic_DNA"/>
</dbReference>